<feature type="region of interest" description="Disordered" evidence="1">
    <location>
        <begin position="1"/>
        <end position="167"/>
    </location>
</feature>
<proteinExistence type="predicted"/>
<protein>
    <submittedName>
        <fullName evidence="2">Uncharacterized protein</fullName>
    </submittedName>
</protein>
<sequence length="728" mass="82452">MDCQMEKEELPISANPPNSKDTATLKRTEDEISSTITVAPPPALKKRAKSSRSRHSKKAKKRTARPLDYLHDSSADDEDSDPDYVEKEHNKVYRSQVSSAETDGTRRPIRSNWRSPIGPDDKIVKTLMGMGGDDETDEGMKRDDEEAEDEEKVPEKPETQKSLTARRENLKREAAIEQIKIWGDDRPIYKTILVEEKGQKRYEHSLQSYCQGKTDDTLRNEMSRHVHDTINKSRLRTKAELDTMGWTYIEPGIPHYLVTNHGVRIFLFLAISAEMIFGLKDGILEGEEGLKAIQKIYAAPDLEARLKKMAHSNQAAFKGEAWDFGPTHQMGSRFNARGPILKHGDPEFCRASRIMTKHACTLLETFVSEDDQMVEAAKRYFVDNASISMSDENNFTLCGHQVNISPISMVPNGGRMLPGSIKSNGELHIDGNDVRHSLTVVINLSTDPADHFCGRFNLPAQRITVTTDPFSAVIFRGTLPHFTTGGGPYSPEAPLGSPLRMPIPEHLKDHWTPGLASKRIASVHFANRNLGNPYPLPRFTKDLVCDGAISLYQTQRHLNETRLRLAMKNAFMLEHPDEPKHPPPNTDPEYWYGQFSWINENGEQESVSRWIVDEKLKYRGREDPVLKKLHKDLQSVSCQVRYPKPLVLDENGNIPPVQYRANGRRKEPPPIYMKQPAEVRWNNVNGEMPPFQPTVDKVPGNPAWAPEVVPGPSDIRRGGLRRYFRPIV</sequence>
<evidence type="ECO:0000313" key="2">
    <source>
        <dbReference type="EMBL" id="EPE24909.1"/>
    </source>
</evidence>
<dbReference type="RefSeq" id="XP_008087824.1">
    <property type="nucleotide sequence ID" value="XM_008089633.1"/>
</dbReference>
<feature type="compositionally biased region" description="Basic and acidic residues" evidence="1">
    <location>
        <begin position="153"/>
        <end position="167"/>
    </location>
</feature>
<organism evidence="2 3">
    <name type="scientific">Glarea lozoyensis (strain ATCC 20868 / MF5171)</name>
    <dbReference type="NCBI Taxonomy" id="1116229"/>
    <lineage>
        <taxon>Eukaryota</taxon>
        <taxon>Fungi</taxon>
        <taxon>Dikarya</taxon>
        <taxon>Ascomycota</taxon>
        <taxon>Pezizomycotina</taxon>
        <taxon>Leotiomycetes</taxon>
        <taxon>Helotiales</taxon>
        <taxon>Helotiaceae</taxon>
        <taxon>Glarea</taxon>
    </lineage>
</organism>
<accession>S3CI18</accession>
<feature type="compositionally biased region" description="Basic and acidic residues" evidence="1">
    <location>
        <begin position="1"/>
        <end position="10"/>
    </location>
</feature>
<dbReference type="EMBL" id="KE145372">
    <property type="protein sequence ID" value="EPE24909.1"/>
    <property type="molecule type" value="Genomic_DNA"/>
</dbReference>
<reference evidence="2 3" key="1">
    <citation type="journal article" date="2013" name="BMC Genomics">
        <title>Genomics-driven discovery of the pneumocandin biosynthetic gene cluster in the fungus Glarea lozoyensis.</title>
        <authorList>
            <person name="Chen L."/>
            <person name="Yue Q."/>
            <person name="Zhang X."/>
            <person name="Xiang M."/>
            <person name="Wang C."/>
            <person name="Li S."/>
            <person name="Che Y."/>
            <person name="Ortiz-Lopez F.J."/>
            <person name="Bills G.F."/>
            <person name="Liu X."/>
            <person name="An Z."/>
        </authorList>
    </citation>
    <scope>NUCLEOTIDE SEQUENCE [LARGE SCALE GENOMIC DNA]</scope>
    <source>
        <strain evidence="3">ATCC 20868 / MF5171</strain>
    </source>
</reference>
<feature type="compositionally biased region" description="Basic residues" evidence="1">
    <location>
        <begin position="44"/>
        <end position="64"/>
    </location>
</feature>
<keyword evidence="3" id="KW-1185">Reference proteome</keyword>
<gene>
    <name evidence="2" type="ORF">GLAREA_11490</name>
</gene>
<dbReference type="AlphaFoldDB" id="S3CI18"/>
<feature type="compositionally biased region" description="Polar residues" evidence="1">
    <location>
        <begin position="93"/>
        <end position="102"/>
    </location>
</feature>
<dbReference type="GeneID" id="19470531"/>
<dbReference type="KEGG" id="glz:GLAREA_11490"/>
<name>S3CI18_GLAL2</name>
<evidence type="ECO:0000256" key="1">
    <source>
        <dbReference type="SAM" id="MobiDB-lite"/>
    </source>
</evidence>
<evidence type="ECO:0000313" key="3">
    <source>
        <dbReference type="Proteomes" id="UP000016922"/>
    </source>
</evidence>
<dbReference type="Proteomes" id="UP000016922">
    <property type="component" value="Unassembled WGS sequence"/>
</dbReference>
<dbReference type="OrthoDB" id="3450125at2759"/>
<dbReference type="HOGENOM" id="CLU_380369_0_0_1"/>